<dbReference type="InterPro" id="IPR001180">
    <property type="entry name" value="CNH_dom"/>
</dbReference>
<dbReference type="CDD" id="cd00160">
    <property type="entry name" value="RhoGEF"/>
    <property type="match status" value="1"/>
</dbReference>
<evidence type="ECO:0000256" key="3">
    <source>
        <dbReference type="ARBA" id="ARBA00068021"/>
    </source>
</evidence>
<reference evidence="5" key="1">
    <citation type="journal article" date="2020" name="Microb. Genom.">
        <title>Genetic diversity of clinical and environmental Mucorales isolates obtained from an investigation of mucormycosis cases among solid organ transplant recipients.</title>
        <authorList>
            <person name="Nguyen M.H."/>
            <person name="Kaul D."/>
            <person name="Muto C."/>
            <person name="Cheng S.J."/>
            <person name="Richter R.A."/>
            <person name="Bruno V.M."/>
            <person name="Liu G."/>
            <person name="Beyhan S."/>
            <person name="Sundermann A.J."/>
            <person name="Mounaud S."/>
            <person name="Pasculle A.W."/>
            <person name="Nierman W.C."/>
            <person name="Driscoll E."/>
            <person name="Cumbie R."/>
            <person name="Clancy C.J."/>
            <person name="Dupont C.L."/>
        </authorList>
    </citation>
    <scope>NUCLEOTIDE SEQUENCE</scope>
    <source>
        <strain evidence="5">GL16</strain>
    </source>
</reference>
<dbReference type="Gene3D" id="2.30.42.10">
    <property type="match status" value="1"/>
</dbReference>
<evidence type="ECO:0000256" key="2">
    <source>
        <dbReference type="ARBA" id="ARBA00023186"/>
    </source>
</evidence>
<dbReference type="AlphaFoldDB" id="A0A9P6YJW3"/>
<protein>
    <recommendedName>
        <fullName evidence="3">Probable 26S proteasome regulatory subunit p27</fullName>
    </recommendedName>
</protein>
<evidence type="ECO:0000313" key="6">
    <source>
        <dbReference type="Proteomes" id="UP000717996"/>
    </source>
</evidence>
<keyword evidence="1" id="KW-0344">Guanine-nucleotide releasing factor</keyword>
<dbReference type="Pfam" id="PF00780">
    <property type="entry name" value="CNH"/>
    <property type="match status" value="1"/>
</dbReference>
<dbReference type="FunFam" id="2.30.42.10:FF:000107">
    <property type="entry name" value="26S proteasome non-ATPase regulatory subunit 9"/>
    <property type="match status" value="1"/>
</dbReference>
<evidence type="ECO:0000313" key="5">
    <source>
        <dbReference type="EMBL" id="KAG1550497.1"/>
    </source>
</evidence>
<dbReference type="InterPro" id="IPR000219">
    <property type="entry name" value="DH_dom"/>
</dbReference>
<dbReference type="InterPro" id="IPR035899">
    <property type="entry name" value="DBL_dom_sf"/>
</dbReference>
<sequence length="1016" mass="115569">MGLTPPVDFEQLMNETKEWIKKKDDVELQLKELEQVLTTAGVGMNDPLVDNSGFPRADLDVATIRTTRNQVHRLRNDVHGITAEIEKRLTELHQAKRDQVQQVPSTPSDDDNAIPFAIVNAVAPDSPAYSAGLRRQQKIVEFGPIKRANNERLQALNLYVSQHENQPIQVRVIEEGGNRLSLTVTPKSGWGGRGTLGCHLLPFYLLYEQDELIHSQLFDAFLDNQLLQKEDKDQYAVNMQQTIHGIFVPLANCYSPSCRSNNLNCYSPLCPNKAFSDLLQLIDQEHVQQKDWIQNIPQHLIDLTSQKELKRQAAIAELVATEKNYIQDLLILHNAYALPLLESPDIITDSSRRQQFYQTVFSNHLEIIQLHHSFYHALKAKKRQSSPLIGRIGTLLMHHVNELTEPYILYTSQHTKSLHAISLELQKNLTLTQFLADQDAQKFTRRLGLRHYLTAPTLWIGRFKLMVEAILKHTEDDGDQLAIKVAITLLHDTLCRMNSEMKQDDVHRSEVIRLYQGSELLRLPTEARLLFKEDVRLARPEHPLQPLHCRLFLFSHALILTCPKTIQGKREYDVIKGTPIPIQMVWIHQEASLSFKRQLSLFNTHLNRHASSIRHGLPSEHSTWIHQQIKTRLLSLKSLYFPSSAPVVPMAEKNVSVVRRESAPASLLSKKKTSREHSIGLSIKKRSLRITHLACPQHTFRLEFFSRSQKADWEHRIRQAAMDSMRHEPFKPSVLPTDHLLPVHQIQCACVFNYMNQSFIGLGSLSGVWILPSKGEGQVKWVIRGQKVSSLSVLDDKVVVLSAHALLTYPLQEWMNDCKPSTSSAHAFKSSRVTCSQTGTLRSQPVVAYITKKSQQKDSSTLTTLTLTPSSGHWLKKYKKASITQMSIVQDMIFLSSPSEGIQRADGAVIVDGPHTGFTIHEQRMFVYHGQQVQIIDLFNHTPSRKIQFESTIHQLAILPPYLIAFSSLLIEIKHIETGQLIQTIVGQHIDCIHTSQPILFTMSTATNPILCLYQL</sequence>
<dbReference type="GO" id="GO:0005085">
    <property type="term" value="F:guanyl-nucleotide exchange factor activity"/>
    <property type="evidence" value="ECO:0007669"/>
    <property type="project" value="UniProtKB-KW"/>
</dbReference>
<dbReference type="Gene3D" id="1.20.900.10">
    <property type="entry name" value="Dbl homology (DH) domain"/>
    <property type="match status" value="1"/>
</dbReference>
<dbReference type="SMART" id="SM00325">
    <property type="entry name" value="RhoGEF"/>
    <property type="match status" value="1"/>
</dbReference>
<dbReference type="InterPro" id="IPR036034">
    <property type="entry name" value="PDZ_sf"/>
</dbReference>
<dbReference type="EMBL" id="JAANIT010000207">
    <property type="protein sequence ID" value="KAG1550497.1"/>
    <property type="molecule type" value="Genomic_DNA"/>
</dbReference>
<dbReference type="PANTHER" id="PTHR46572">
    <property type="entry name" value="RHO1 GDP-GTP EXCHANGE PROTEIN 1-RELATED"/>
    <property type="match status" value="1"/>
</dbReference>
<gene>
    <name evidence="5" type="ORF">G6F51_002419</name>
</gene>
<evidence type="ECO:0000259" key="4">
    <source>
        <dbReference type="PROSITE" id="PS50010"/>
    </source>
</evidence>
<keyword evidence="2" id="KW-0143">Chaperone</keyword>
<comment type="caution">
    <text evidence="5">The sequence shown here is derived from an EMBL/GenBank/DDBJ whole genome shotgun (WGS) entry which is preliminary data.</text>
</comment>
<dbReference type="Pfam" id="PF00621">
    <property type="entry name" value="RhoGEF"/>
    <property type="match status" value="1"/>
</dbReference>
<dbReference type="SUPFAM" id="SSF50156">
    <property type="entry name" value="PDZ domain-like"/>
    <property type="match status" value="1"/>
</dbReference>
<dbReference type="Gene3D" id="6.10.140.1710">
    <property type="match status" value="1"/>
</dbReference>
<dbReference type="Proteomes" id="UP000717996">
    <property type="component" value="Unassembled WGS sequence"/>
</dbReference>
<name>A0A9P6YJW3_RHIOR</name>
<proteinExistence type="predicted"/>
<feature type="domain" description="DH" evidence="4">
    <location>
        <begin position="310"/>
        <end position="500"/>
    </location>
</feature>
<evidence type="ECO:0000256" key="1">
    <source>
        <dbReference type="ARBA" id="ARBA00022658"/>
    </source>
</evidence>
<accession>A0A9P6YJW3</accession>
<dbReference type="InterPro" id="IPR040815">
    <property type="entry name" value="Nas2_N"/>
</dbReference>
<organism evidence="5 6">
    <name type="scientific">Rhizopus oryzae</name>
    <name type="common">Mucormycosis agent</name>
    <name type="synonym">Rhizopus arrhizus var. delemar</name>
    <dbReference type="NCBI Taxonomy" id="64495"/>
    <lineage>
        <taxon>Eukaryota</taxon>
        <taxon>Fungi</taxon>
        <taxon>Fungi incertae sedis</taxon>
        <taxon>Mucoromycota</taxon>
        <taxon>Mucoromycotina</taxon>
        <taxon>Mucoromycetes</taxon>
        <taxon>Mucorales</taxon>
        <taxon>Mucorineae</taxon>
        <taxon>Rhizopodaceae</taxon>
        <taxon>Rhizopus</taxon>
    </lineage>
</organism>
<dbReference type="InterPro" id="IPR052233">
    <property type="entry name" value="Rho-type_GEFs"/>
</dbReference>
<dbReference type="OrthoDB" id="2272012at2759"/>
<dbReference type="SUPFAM" id="SSF48065">
    <property type="entry name" value="DBL homology domain (DH-domain)"/>
    <property type="match status" value="1"/>
</dbReference>
<dbReference type="PANTHER" id="PTHR46572:SF1">
    <property type="entry name" value="RHO1 GUANINE NUCLEOTIDE EXCHANGE FACTOR TUS1"/>
    <property type="match status" value="1"/>
</dbReference>
<dbReference type="Pfam" id="PF18265">
    <property type="entry name" value="Nas2_N"/>
    <property type="match status" value="1"/>
</dbReference>
<dbReference type="PROSITE" id="PS50010">
    <property type="entry name" value="DH_2"/>
    <property type="match status" value="1"/>
</dbReference>